<organism evidence="4 5">
    <name type="scientific">Pseudomonas savastanoi pv. glycinea</name>
    <name type="common">Pseudomonas syringae pv. glycinea</name>
    <dbReference type="NCBI Taxonomy" id="318"/>
    <lineage>
        <taxon>Bacteria</taxon>
        <taxon>Pseudomonadati</taxon>
        <taxon>Pseudomonadota</taxon>
        <taxon>Gammaproteobacteria</taxon>
        <taxon>Pseudomonadales</taxon>
        <taxon>Pseudomonadaceae</taxon>
        <taxon>Pseudomonas</taxon>
    </lineage>
</organism>
<dbReference type="PANTHER" id="PTHR33375">
    <property type="entry name" value="CHROMOSOME-PARTITIONING PROTEIN PARB-RELATED"/>
    <property type="match status" value="1"/>
</dbReference>
<dbReference type="SUPFAM" id="SSF109709">
    <property type="entry name" value="KorB DNA-binding domain-like"/>
    <property type="match status" value="1"/>
</dbReference>
<dbReference type="SMART" id="SM00470">
    <property type="entry name" value="ParB"/>
    <property type="match status" value="1"/>
</dbReference>
<reference evidence="4 5" key="1">
    <citation type="submission" date="2018-08" db="EMBL/GenBank/DDBJ databases">
        <title>Recombination of ecologically and evolutionarily significant loci maintains genetic cohesion in the Pseudomonas syringae species complex.</title>
        <authorList>
            <person name="Dillon M."/>
            <person name="Thakur S."/>
            <person name="Almeida R.N.D."/>
            <person name="Weir B.S."/>
            <person name="Guttman D.S."/>
        </authorList>
    </citation>
    <scope>NUCLEOTIDE SEQUENCE [LARGE SCALE GENOMIC DNA]</scope>
    <source>
        <strain evidence="4 5">ICMP 4324</strain>
    </source>
</reference>
<evidence type="ECO:0000313" key="4">
    <source>
        <dbReference type="EMBL" id="RMM69132.1"/>
    </source>
</evidence>
<comment type="similarity">
    <text evidence="1">Belongs to the ParB family.</text>
</comment>
<dbReference type="PANTHER" id="PTHR33375:SF1">
    <property type="entry name" value="CHROMOSOME-PARTITIONING PROTEIN PARB-RELATED"/>
    <property type="match status" value="1"/>
</dbReference>
<dbReference type="GO" id="GO:0003677">
    <property type="term" value="F:DNA binding"/>
    <property type="evidence" value="ECO:0007669"/>
    <property type="project" value="InterPro"/>
</dbReference>
<dbReference type="NCBIfam" id="TIGR00180">
    <property type="entry name" value="parB_part"/>
    <property type="match status" value="1"/>
</dbReference>
<dbReference type="AlphaFoldDB" id="A0A3M3G6V2"/>
<feature type="compositionally biased region" description="Polar residues" evidence="2">
    <location>
        <begin position="268"/>
        <end position="282"/>
    </location>
</feature>
<dbReference type="SUPFAM" id="SSF110849">
    <property type="entry name" value="ParB/Sulfiredoxin"/>
    <property type="match status" value="1"/>
</dbReference>
<dbReference type="RefSeq" id="WP_122393590.1">
    <property type="nucleotide sequence ID" value="NZ_RBON01000149.1"/>
</dbReference>
<dbReference type="InterPro" id="IPR013741">
    <property type="entry name" value="KorB_domain"/>
</dbReference>
<gene>
    <name evidence="4" type="ORF">ALQ73_200146</name>
</gene>
<dbReference type="InterPro" id="IPR003115">
    <property type="entry name" value="ParB_N"/>
</dbReference>
<evidence type="ECO:0000259" key="3">
    <source>
        <dbReference type="SMART" id="SM00470"/>
    </source>
</evidence>
<dbReference type="GO" id="GO:0007059">
    <property type="term" value="P:chromosome segregation"/>
    <property type="evidence" value="ECO:0007669"/>
    <property type="project" value="TreeGrafter"/>
</dbReference>
<comment type="caution">
    <text evidence="4">The sequence shown here is derived from an EMBL/GenBank/DDBJ whole genome shotgun (WGS) entry which is preliminary data.</text>
</comment>
<dbReference type="Proteomes" id="UP000276829">
    <property type="component" value="Unassembled WGS sequence"/>
</dbReference>
<evidence type="ECO:0000313" key="5">
    <source>
        <dbReference type="Proteomes" id="UP000276829"/>
    </source>
</evidence>
<proteinExistence type="inferred from homology"/>
<feature type="compositionally biased region" description="Basic and acidic residues" evidence="2">
    <location>
        <begin position="224"/>
        <end position="234"/>
    </location>
</feature>
<dbReference type="Pfam" id="PF02195">
    <property type="entry name" value="ParB_N"/>
    <property type="match status" value="1"/>
</dbReference>
<dbReference type="InterPro" id="IPR042075">
    <property type="entry name" value="KorB_DNA-db"/>
</dbReference>
<dbReference type="Gene3D" id="3.90.1530.30">
    <property type="match status" value="1"/>
</dbReference>
<sequence>MAKKLNLDLTAMATNLAAPAAPEVSGVGSRFLEVRTDDVVRDPKQPRKKFDPVKLQNLADLIKASQLNQPVTVKPKNADGKYVICLGERRWRANQLAGKETIPILISEHTDAYDQVTENTAREPLTPMEIADFIVERLGEGHTKSHIAKRLGMRPDAVSQYLALAKAPEFIQTLGNDTDIGARCLYDLVQAHKEFPSEVERFAAQDTEDVTRANLKRLIDGLKARKEADLERQKPPSGQPPQGSDDKPEGDADPLLNQPPKTGEGRESSAQPNTKPETQNTPALIEPMPETKAKGPQVQVMIAGRAATLAPVGKVSVIYEDTGECGEVDFSAITILGVEEEEHVST</sequence>
<name>A0A3M3G6V2_PSESG</name>
<accession>A0A3M3G6V2</accession>
<dbReference type="GO" id="GO:0005694">
    <property type="term" value="C:chromosome"/>
    <property type="evidence" value="ECO:0007669"/>
    <property type="project" value="TreeGrafter"/>
</dbReference>
<dbReference type="InterPro" id="IPR050336">
    <property type="entry name" value="Chromosome_partition/occlusion"/>
</dbReference>
<dbReference type="EMBL" id="RBON01000149">
    <property type="protein sequence ID" value="RMM69132.1"/>
    <property type="molecule type" value="Genomic_DNA"/>
</dbReference>
<dbReference type="InterPro" id="IPR004437">
    <property type="entry name" value="ParB/RepB/Spo0J"/>
</dbReference>
<dbReference type="InterPro" id="IPR036086">
    <property type="entry name" value="ParB/Sulfiredoxin_sf"/>
</dbReference>
<feature type="domain" description="ParB-like N-terminal" evidence="3">
    <location>
        <begin position="32"/>
        <end position="120"/>
    </location>
</feature>
<evidence type="ECO:0000256" key="1">
    <source>
        <dbReference type="ARBA" id="ARBA00006295"/>
    </source>
</evidence>
<dbReference type="Gene3D" id="1.10.10.730">
    <property type="entry name" value="KorB DNA-binding domain"/>
    <property type="match status" value="1"/>
</dbReference>
<evidence type="ECO:0000256" key="2">
    <source>
        <dbReference type="SAM" id="MobiDB-lite"/>
    </source>
</evidence>
<dbReference type="Gene3D" id="6.10.250.140">
    <property type="match status" value="1"/>
</dbReference>
<protein>
    <recommendedName>
        <fullName evidence="3">ParB-like N-terminal domain-containing protein</fullName>
    </recommendedName>
</protein>
<dbReference type="Pfam" id="PF08535">
    <property type="entry name" value="KorB"/>
    <property type="match status" value="1"/>
</dbReference>
<feature type="region of interest" description="Disordered" evidence="2">
    <location>
        <begin position="224"/>
        <end position="297"/>
    </location>
</feature>